<evidence type="ECO:0000313" key="8">
    <source>
        <dbReference type="EMBL" id="MCX2976405.1"/>
    </source>
</evidence>
<accession>A0ABT3T2B6</accession>
<evidence type="ECO:0000256" key="3">
    <source>
        <dbReference type="ARBA" id="ARBA00022679"/>
    </source>
</evidence>
<dbReference type="InterPro" id="IPR024925">
    <property type="entry name" value="Malonyl_CoA-ACP_transAc"/>
</dbReference>
<dbReference type="InterPro" id="IPR001227">
    <property type="entry name" value="Ac_transferase_dom_sf"/>
</dbReference>
<comment type="similarity">
    <text evidence="6">Belongs to the fabD family.</text>
</comment>
<keyword evidence="3 6" id="KW-0808">Transferase</keyword>
<dbReference type="NCBIfam" id="TIGR00128">
    <property type="entry name" value="fabD"/>
    <property type="match status" value="1"/>
</dbReference>
<evidence type="ECO:0000256" key="6">
    <source>
        <dbReference type="PIRNR" id="PIRNR000446"/>
    </source>
</evidence>
<proteinExistence type="inferred from homology"/>
<dbReference type="Proteomes" id="UP001143304">
    <property type="component" value="Unassembled WGS sequence"/>
</dbReference>
<keyword evidence="4 6" id="KW-0012">Acyltransferase</keyword>
<protein>
    <recommendedName>
        <fullName evidence="2 6">Malonyl CoA-acyl carrier protein transacylase</fullName>
        <ecNumber evidence="1 6">2.3.1.39</ecNumber>
    </recommendedName>
</protein>
<evidence type="ECO:0000256" key="4">
    <source>
        <dbReference type="ARBA" id="ARBA00023315"/>
    </source>
</evidence>
<dbReference type="PANTHER" id="PTHR42681:SF1">
    <property type="entry name" value="MALONYL-COA-ACYL CARRIER PROTEIN TRANSACYLASE, MITOCHONDRIAL"/>
    <property type="match status" value="1"/>
</dbReference>
<name>A0ABT3T2B6_9GAMM</name>
<evidence type="ECO:0000256" key="2">
    <source>
        <dbReference type="ARBA" id="ARBA00018953"/>
    </source>
</evidence>
<evidence type="ECO:0000256" key="1">
    <source>
        <dbReference type="ARBA" id="ARBA00013258"/>
    </source>
</evidence>
<dbReference type="Pfam" id="PF00698">
    <property type="entry name" value="Acyl_transf_1"/>
    <property type="match status" value="1"/>
</dbReference>
<dbReference type="PANTHER" id="PTHR42681">
    <property type="entry name" value="MALONYL-COA-ACYL CARRIER PROTEIN TRANSACYLASE, MITOCHONDRIAL"/>
    <property type="match status" value="1"/>
</dbReference>
<reference evidence="8" key="1">
    <citation type="submission" date="2019-02" db="EMBL/GenBank/DDBJ databases">
        <authorList>
            <person name="Li S.-H."/>
        </authorList>
    </citation>
    <scope>NUCLEOTIDE SEQUENCE</scope>
    <source>
        <strain evidence="8">IMCC11814</strain>
    </source>
</reference>
<evidence type="ECO:0000256" key="5">
    <source>
        <dbReference type="ARBA" id="ARBA00048462"/>
    </source>
</evidence>
<dbReference type="SUPFAM" id="SSF52151">
    <property type="entry name" value="FabD/lysophospholipase-like"/>
    <property type="match status" value="1"/>
</dbReference>
<dbReference type="GO" id="GO:0004314">
    <property type="term" value="F:[acyl-carrier-protein] S-malonyltransferase activity"/>
    <property type="evidence" value="ECO:0007669"/>
    <property type="project" value="UniProtKB-EC"/>
</dbReference>
<gene>
    <name evidence="8" type="primary">fabD</name>
    <name evidence="8" type="ORF">EYC82_03450</name>
</gene>
<comment type="caution">
    <text evidence="8">The sequence shown here is derived from an EMBL/GenBank/DDBJ whole genome shotgun (WGS) entry which is preliminary data.</text>
</comment>
<dbReference type="InterPro" id="IPR016036">
    <property type="entry name" value="Malonyl_transacylase_ACP-bd"/>
</dbReference>
<dbReference type="SUPFAM" id="SSF55048">
    <property type="entry name" value="Probable ACP-binding domain of malonyl-CoA ACP transacylase"/>
    <property type="match status" value="1"/>
</dbReference>
<dbReference type="RefSeq" id="WP_279248156.1">
    <property type="nucleotide sequence ID" value="NZ_SHNO01000001.1"/>
</dbReference>
<dbReference type="InterPro" id="IPR050858">
    <property type="entry name" value="Mal-CoA-ACP_Trans/PKS_FabD"/>
</dbReference>
<comment type="catalytic activity">
    <reaction evidence="5 6">
        <text>holo-[ACP] + malonyl-CoA = malonyl-[ACP] + CoA</text>
        <dbReference type="Rhea" id="RHEA:41792"/>
        <dbReference type="Rhea" id="RHEA-COMP:9623"/>
        <dbReference type="Rhea" id="RHEA-COMP:9685"/>
        <dbReference type="ChEBI" id="CHEBI:57287"/>
        <dbReference type="ChEBI" id="CHEBI:57384"/>
        <dbReference type="ChEBI" id="CHEBI:64479"/>
        <dbReference type="ChEBI" id="CHEBI:78449"/>
        <dbReference type="EC" id="2.3.1.39"/>
    </reaction>
</comment>
<keyword evidence="9" id="KW-1185">Reference proteome</keyword>
<dbReference type="InterPro" id="IPR014043">
    <property type="entry name" value="Acyl_transferase_dom"/>
</dbReference>
<dbReference type="SMART" id="SM00827">
    <property type="entry name" value="PKS_AT"/>
    <property type="match status" value="1"/>
</dbReference>
<dbReference type="Gene3D" id="3.30.70.250">
    <property type="entry name" value="Malonyl-CoA ACP transacylase, ACP-binding"/>
    <property type="match status" value="1"/>
</dbReference>
<feature type="domain" description="Malonyl-CoA:ACP transacylase (MAT)" evidence="7">
    <location>
        <begin position="9"/>
        <end position="304"/>
    </location>
</feature>
<dbReference type="InterPro" id="IPR004410">
    <property type="entry name" value="Malonyl_CoA-ACP_transAc_FabD"/>
</dbReference>
<evidence type="ECO:0000313" key="9">
    <source>
        <dbReference type="Proteomes" id="UP001143304"/>
    </source>
</evidence>
<dbReference type="EC" id="2.3.1.39" evidence="1 6"/>
<evidence type="ECO:0000259" key="7">
    <source>
        <dbReference type="SMART" id="SM00827"/>
    </source>
</evidence>
<dbReference type="EMBL" id="SHNO01000001">
    <property type="protein sequence ID" value="MCX2976405.1"/>
    <property type="molecule type" value="Genomic_DNA"/>
</dbReference>
<dbReference type="InterPro" id="IPR016035">
    <property type="entry name" value="Acyl_Trfase/lysoPLipase"/>
</dbReference>
<sequence>MTQDSLALVFPGQGSQKVGMMTDAYASFESVRDTFEEAAEVVHYDMWALVKDGPQEALNLTETTQPVLLTCSVALWRAWQEQGGVMPGIMAGHSLGEFSALVCASALSFTDAVALVRRRGQFMQTAVPVGMGAMAVVLGLDDSVINEICATLTGEEGSVSPVNYNSPGQVVIAGHSAAVEAACVALKKAGATRTLPLPVSAPFHTSLMKPAGEQLAQAIADITIAIPSIPVVHNVNAQIQNDPEKIRSVLVEQIYSPVQWTDCMRFMINRGTTRLVECGPGKVLSGLARRIDKSLTVASIERPDALTAAISEIT</sequence>
<dbReference type="PIRSF" id="PIRSF000446">
    <property type="entry name" value="Mct"/>
    <property type="match status" value="1"/>
</dbReference>
<dbReference type="Gene3D" id="3.40.366.10">
    <property type="entry name" value="Malonyl-Coenzyme A Acyl Carrier Protein, domain 2"/>
    <property type="match status" value="1"/>
</dbReference>
<organism evidence="8 9">
    <name type="scientific">Candidatus Marimicrobium litorale</name>
    <dbReference type="NCBI Taxonomy" id="2518991"/>
    <lineage>
        <taxon>Bacteria</taxon>
        <taxon>Pseudomonadati</taxon>
        <taxon>Pseudomonadota</taxon>
        <taxon>Gammaproteobacteria</taxon>
        <taxon>Cellvibrionales</taxon>
        <taxon>Halieaceae</taxon>
        <taxon>Marimicrobium</taxon>
    </lineage>
</organism>